<dbReference type="SUPFAM" id="SSF47473">
    <property type="entry name" value="EF-hand"/>
    <property type="match status" value="2"/>
</dbReference>
<feature type="compositionally biased region" description="Acidic residues" evidence="10">
    <location>
        <begin position="765"/>
        <end position="792"/>
    </location>
</feature>
<feature type="region of interest" description="Disordered" evidence="10">
    <location>
        <begin position="561"/>
        <end position="584"/>
    </location>
</feature>
<dbReference type="AlphaFoldDB" id="A0A2T7NNY4"/>
<dbReference type="CDD" id="cd16244">
    <property type="entry name" value="EFh_DTN"/>
    <property type="match status" value="1"/>
</dbReference>
<dbReference type="Pfam" id="PF00569">
    <property type="entry name" value="ZZ"/>
    <property type="match status" value="1"/>
</dbReference>
<dbReference type="InterPro" id="IPR017432">
    <property type="entry name" value="Distrobrevin"/>
</dbReference>
<feature type="compositionally biased region" description="Low complexity" evidence="10">
    <location>
        <begin position="561"/>
        <end position="573"/>
    </location>
</feature>
<protein>
    <recommendedName>
        <fullName evidence="11">ZZ-type domain-containing protein</fullName>
    </recommendedName>
</protein>
<evidence type="ECO:0000313" key="13">
    <source>
        <dbReference type="Proteomes" id="UP000245119"/>
    </source>
</evidence>
<feature type="coiled-coil region" evidence="9">
    <location>
        <begin position="419"/>
        <end position="498"/>
    </location>
</feature>
<dbReference type="GO" id="GO:0045202">
    <property type="term" value="C:synapse"/>
    <property type="evidence" value="ECO:0007669"/>
    <property type="project" value="TreeGrafter"/>
</dbReference>
<keyword evidence="6" id="KW-0862">Zinc</keyword>
<evidence type="ECO:0000313" key="12">
    <source>
        <dbReference type="EMBL" id="PVD22885.1"/>
    </source>
</evidence>
<dbReference type="STRING" id="400727.A0A2T7NNY4"/>
<organism evidence="12 13">
    <name type="scientific">Pomacea canaliculata</name>
    <name type="common">Golden apple snail</name>
    <dbReference type="NCBI Taxonomy" id="400727"/>
    <lineage>
        <taxon>Eukaryota</taxon>
        <taxon>Metazoa</taxon>
        <taxon>Spiralia</taxon>
        <taxon>Lophotrochozoa</taxon>
        <taxon>Mollusca</taxon>
        <taxon>Gastropoda</taxon>
        <taxon>Caenogastropoda</taxon>
        <taxon>Architaenioglossa</taxon>
        <taxon>Ampullarioidea</taxon>
        <taxon>Ampullariidae</taxon>
        <taxon>Pomacea</taxon>
    </lineage>
</organism>
<dbReference type="Pfam" id="PF09069">
    <property type="entry name" value="EF-hand_3"/>
    <property type="match status" value="1"/>
</dbReference>
<dbReference type="Gene3D" id="1.10.238.10">
    <property type="entry name" value="EF-hand"/>
    <property type="match status" value="2"/>
</dbReference>
<evidence type="ECO:0000256" key="8">
    <source>
        <dbReference type="PROSITE-ProRule" id="PRU00228"/>
    </source>
</evidence>
<dbReference type="PROSITE" id="PS50135">
    <property type="entry name" value="ZF_ZZ_2"/>
    <property type="match status" value="1"/>
</dbReference>
<dbReference type="GO" id="GO:0005886">
    <property type="term" value="C:plasma membrane"/>
    <property type="evidence" value="ECO:0007669"/>
    <property type="project" value="TreeGrafter"/>
</dbReference>
<dbReference type="InterPro" id="IPR011992">
    <property type="entry name" value="EF-hand-dom_pair"/>
</dbReference>
<feature type="region of interest" description="Disordered" evidence="10">
    <location>
        <begin position="506"/>
        <end position="539"/>
    </location>
</feature>
<gene>
    <name evidence="12" type="ORF">C0Q70_16144</name>
</gene>
<dbReference type="GO" id="GO:0099536">
    <property type="term" value="P:synaptic signaling"/>
    <property type="evidence" value="ECO:0007669"/>
    <property type="project" value="TreeGrafter"/>
</dbReference>
<evidence type="ECO:0000256" key="3">
    <source>
        <dbReference type="ARBA" id="ARBA00022490"/>
    </source>
</evidence>
<keyword evidence="13" id="KW-1185">Reference proteome</keyword>
<dbReference type="InterPro" id="IPR043145">
    <property type="entry name" value="Znf_ZZ_sf"/>
</dbReference>
<dbReference type="PANTHER" id="PTHR12268">
    <property type="entry name" value="E3 UBIQUITIN-PROTEIN LIGASE KCMF1"/>
    <property type="match status" value="1"/>
</dbReference>
<dbReference type="InterPro" id="IPR015154">
    <property type="entry name" value="EF-hand_dom_typ2"/>
</dbReference>
<comment type="subcellular location">
    <subcellularLocation>
        <location evidence="1">Cytoplasm</location>
    </subcellularLocation>
</comment>
<feature type="domain" description="ZZ-type" evidence="11">
    <location>
        <begin position="241"/>
        <end position="297"/>
    </location>
</feature>
<keyword evidence="3" id="KW-0963">Cytoplasm</keyword>
<dbReference type="PIRSF" id="PIRSF038204">
    <property type="entry name" value="Distrobrevin"/>
    <property type="match status" value="1"/>
</dbReference>
<dbReference type="Gene3D" id="3.30.60.90">
    <property type="match status" value="1"/>
</dbReference>
<name>A0A2T7NNY4_POMCA</name>
<keyword evidence="7 9" id="KW-0175">Coiled coil</keyword>
<dbReference type="InterPro" id="IPR000433">
    <property type="entry name" value="Znf_ZZ"/>
</dbReference>
<feature type="region of interest" description="Disordered" evidence="10">
    <location>
        <begin position="359"/>
        <end position="378"/>
    </location>
</feature>
<keyword evidence="5 8" id="KW-0863">Zinc-finger</keyword>
<dbReference type="InterPro" id="IPR050774">
    <property type="entry name" value="KCMF1/Dystrophin"/>
</dbReference>
<evidence type="ECO:0000256" key="4">
    <source>
        <dbReference type="ARBA" id="ARBA00022723"/>
    </source>
</evidence>
<evidence type="ECO:0000259" key="11">
    <source>
        <dbReference type="PROSITE" id="PS50135"/>
    </source>
</evidence>
<proteinExistence type="inferred from homology"/>
<accession>A0A2T7NNY4</accession>
<evidence type="ECO:0000256" key="1">
    <source>
        <dbReference type="ARBA" id="ARBA00004496"/>
    </source>
</evidence>
<feature type="compositionally biased region" description="Low complexity" evidence="10">
    <location>
        <begin position="510"/>
        <end position="525"/>
    </location>
</feature>
<feature type="compositionally biased region" description="Polar residues" evidence="10">
    <location>
        <begin position="359"/>
        <end position="371"/>
    </location>
</feature>
<dbReference type="SUPFAM" id="SSF57850">
    <property type="entry name" value="RING/U-box"/>
    <property type="match status" value="1"/>
</dbReference>
<evidence type="ECO:0000256" key="10">
    <source>
        <dbReference type="SAM" id="MobiDB-lite"/>
    </source>
</evidence>
<dbReference type="GO" id="GO:0008270">
    <property type="term" value="F:zinc ion binding"/>
    <property type="evidence" value="ECO:0007669"/>
    <property type="project" value="UniProtKB-KW"/>
</dbReference>
<evidence type="ECO:0000256" key="5">
    <source>
        <dbReference type="ARBA" id="ARBA00022771"/>
    </source>
</evidence>
<keyword evidence="4" id="KW-0479">Metal-binding</keyword>
<dbReference type="Pfam" id="PF09068">
    <property type="entry name" value="EF-hand_2"/>
    <property type="match status" value="1"/>
</dbReference>
<dbReference type="EMBL" id="PZQS01000010">
    <property type="protein sequence ID" value="PVD22885.1"/>
    <property type="molecule type" value="Genomic_DNA"/>
</dbReference>
<evidence type="ECO:0000256" key="2">
    <source>
        <dbReference type="ARBA" id="ARBA00009563"/>
    </source>
</evidence>
<dbReference type="CDD" id="cd02334">
    <property type="entry name" value="ZZ_dystrophin"/>
    <property type="match status" value="1"/>
</dbReference>
<evidence type="ECO:0000256" key="9">
    <source>
        <dbReference type="SAM" id="Coils"/>
    </source>
</evidence>
<evidence type="ECO:0000256" key="6">
    <source>
        <dbReference type="ARBA" id="ARBA00022833"/>
    </source>
</evidence>
<feature type="region of interest" description="Disordered" evidence="10">
    <location>
        <begin position="728"/>
        <end position="800"/>
    </location>
</feature>
<comment type="caution">
    <text evidence="12">The sequence shown here is derived from an EMBL/GenBank/DDBJ whole genome shotgun (WGS) entry which is preliminary data.</text>
</comment>
<comment type="similarity">
    <text evidence="2">Belongs to the dystrophin family. Dystrobrevin subfamily.</text>
</comment>
<evidence type="ECO:0000256" key="7">
    <source>
        <dbReference type="ARBA" id="ARBA00023054"/>
    </source>
</evidence>
<sequence length="800" mass="89471">MVTAADMPGAASKAALQQKQLLKDMRAQNFDVIRFATYRTACKLRFIQKRTNLHQVDIWNMIEAFRENGLNSTDAHNDLGVGRLEAVLTTVFTQLNKRLPVAQQINVEESVGLTLSWLLNTYDRESMGQVRTFAIKVSLSHMCAGKLIDKLRYIFTQISDSSGHMIWNKFDEYLRELLALPTAIFEGPSFGYTESASRSCFDVNSRVNVNDFLNVMMAVPGPQYLMWLPTLTRMAQVESVIHPVQCEGCHRASFTGFRYKCQQCFKYNLCQDCFWRGRTSGIHNPDHQMKEYTSYRSNTKQLGHSIKKSFQCAPHQTNHKLPHFPEAPEKTIDLSHIVPPTPVPLHNGFGDRSISQSADLTSIDSSSNTRSPGKFSASVDSCRIDDEHRLIARYAARLAADSHNASRSPTELHFNLDSSRAQRDLVAQLEAKNREIMREIQRLRLEQEAYANESSATTTTTTYNPTLLAELRLLRQRKDELESRMSALQESRKDLMVQLEGLMKLLKNHPTSPRSTPNSSPRSRSGLSPTFASAAMGAQPSLRSSGAVIPSLGPSPVVGVGAAGASSSTPGTPLETSLTGVGGDVRQAFQGPSLSAAHTRSLRNDLLVAADSVTNAMSSLVKELNSENSGSDNEDDHLNGQMADLKFEDDTLLRSCGTDEVESWRDDLQWRLKQESDFLAQLRARRQRSGTSSQTTSDNEQDGCTAMDDAESYVRTDDESVLATDDAESYVRTDEEQSVSFKTDEEAELYDGNPKEMTNSRYTTDEESYLQTDEESFIRTDEEDGGNTDWEESTQRWVNR</sequence>
<dbReference type="InterPro" id="IPR015153">
    <property type="entry name" value="EF-hand_dom_typ1"/>
</dbReference>
<feature type="region of interest" description="Disordered" evidence="10">
    <location>
        <begin position="684"/>
        <end position="706"/>
    </location>
</feature>
<dbReference type="Proteomes" id="UP000245119">
    <property type="component" value="Linkage Group LG10"/>
</dbReference>
<dbReference type="GO" id="GO:0005737">
    <property type="term" value="C:cytoplasm"/>
    <property type="evidence" value="ECO:0007669"/>
    <property type="project" value="UniProtKB-SubCell"/>
</dbReference>
<dbReference type="OrthoDB" id="6019271at2759"/>
<dbReference type="SMART" id="SM00291">
    <property type="entry name" value="ZnF_ZZ"/>
    <property type="match status" value="1"/>
</dbReference>
<dbReference type="PANTHER" id="PTHR12268:SF27">
    <property type="entry name" value="DYSTROBREVIN, ISOFORM F"/>
    <property type="match status" value="1"/>
</dbReference>
<reference evidence="12 13" key="1">
    <citation type="submission" date="2018-04" db="EMBL/GenBank/DDBJ databases">
        <title>The genome of golden apple snail Pomacea canaliculata provides insight into stress tolerance and invasive adaptation.</title>
        <authorList>
            <person name="Liu C."/>
            <person name="Liu B."/>
            <person name="Ren Y."/>
            <person name="Zhang Y."/>
            <person name="Wang H."/>
            <person name="Li S."/>
            <person name="Jiang F."/>
            <person name="Yin L."/>
            <person name="Zhang G."/>
            <person name="Qian W."/>
            <person name="Fan W."/>
        </authorList>
    </citation>
    <scope>NUCLEOTIDE SEQUENCE [LARGE SCALE GENOMIC DNA]</scope>
    <source>
        <strain evidence="12">SZHN2017</strain>
        <tissue evidence="12">Muscle</tissue>
    </source>
</reference>